<evidence type="ECO:0000256" key="5">
    <source>
        <dbReference type="ARBA" id="ARBA00023136"/>
    </source>
</evidence>
<proteinExistence type="predicted"/>
<protein>
    <submittedName>
        <fullName evidence="8">Mechanosensitive ion channel family protein</fullName>
    </submittedName>
</protein>
<dbReference type="SUPFAM" id="SSF82689">
    <property type="entry name" value="Mechanosensitive channel protein MscS (YggB), C-terminal domain"/>
    <property type="match status" value="1"/>
</dbReference>
<sequence>MIQPLDAVWGLGAAVQSKLIASVIGVVLVFGLRFAAMRLLNQRVLDPTRRYRWRKGISYTSFAIALLLGAGPWLPNLRGLSTFLGIITAGLAVALRDPIINLVGWTFLLWRQPFQVGDRIQIGDHAGDVIDIRVFQFTLLEIGNWVASDQSTGRIIHLPNGKVFRDAIANYSTGFRYLWNEIPVLITFESDWEKAKAILLDIADENAAHLGEVAQAQLRQTVQKYLIFYSKLTPTVYTSVRESGVLLTIRYLCEPRRRRGTEQSIWESVLRAFAQHSDIQFAYPTQRFYQAPAQPPAQDYDISER</sequence>
<dbReference type="Pfam" id="PF00924">
    <property type="entry name" value="MS_channel_2nd"/>
    <property type="match status" value="1"/>
</dbReference>
<dbReference type="PANTHER" id="PTHR30566">
    <property type="entry name" value="YNAI-RELATED MECHANOSENSITIVE ION CHANNEL"/>
    <property type="match status" value="1"/>
</dbReference>
<comment type="subcellular location">
    <subcellularLocation>
        <location evidence="1">Cell membrane</location>
        <topology evidence="1">Multi-pass membrane protein</topology>
    </subcellularLocation>
</comment>
<evidence type="ECO:0000313" key="9">
    <source>
        <dbReference type="Proteomes" id="UP000636505"/>
    </source>
</evidence>
<evidence type="ECO:0000256" key="2">
    <source>
        <dbReference type="ARBA" id="ARBA00022475"/>
    </source>
</evidence>
<dbReference type="PANTHER" id="PTHR30566:SF5">
    <property type="entry name" value="MECHANOSENSITIVE ION CHANNEL PROTEIN 1, MITOCHONDRIAL-RELATED"/>
    <property type="match status" value="1"/>
</dbReference>
<evidence type="ECO:0000256" key="1">
    <source>
        <dbReference type="ARBA" id="ARBA00004651"/>
    </source>
</evidence>
<dbReference type="InterPro" id="IPR010920">
    <property type="entry name" value="LSM_dom_sf"/>
</dbReference>
<dbReference type="RefSeq" id="WP_193911509.1">
    <property type="nucleotide sequence ID" value="NZ_JADEXG010000077.1"/>
</dbReference>
<dbReference type="Proteomes" id="UP000636505">
    <property type="component" value="Unassembled WGS sequence"/>
</dbReference>
<dbReference type="InterPro" id="IPR023408">
    <property type="entry name" value="MscS_beta-dom_sf"/>
</dbReference>
<evidence type="ECO:0000259" key="7">
    <source>
        <dbReference type="Pfam" id="PF00924"/>
    </source>
</evidence>
<dbReference type="AlphaFoldDB" id="A0A8J7AT57"/>
<feature type="transmembrane region" description="Helical" evidence="6">
    <location>
        <begin position="19"/>
        <end position="36"/>
    </location>
</feature>
<dbReference type="GO" id="GO:0055085">
    <property type="term" value="P:transmembrane transport"/>
    <property type="evidence" value="ECO:0007669"/>
    <property type="project" value="InterPro"/>
</dbReference>
<dbReference type="InterPro" id="IPR011066">
    <property type="entry name" value="MscS_channel_C_sf"/>
</dbReference>
<evidence type="ECO:0000313" key="8">
    <source>
        <dbReference type="EMBL" id="MBE9079995.1"/>
    </source>
</evidence>
<evidence type="ECO:0000256" key="3">
    <source>
        <dbReference type="ARBA" id="ARBA00022692"/>
    </source>
</evidence>
<name>A0A8J7AT57_9CYAN</name>
<evidence type="ECO:0000256" key="4">
    <source>
        <dbReference type="ARBA" id="ARBA00022989"/>
    </source>
</evidence>
<keyword evidence="5 6" id="KW-0472">Membrane</keyword>
<reference evidence="8" key="1">
    <citation type="submission" date="2020-10" db="EMBL/GenBank/DDBJ databases">
        <authorList>
            <person name="Castelo-Branco R."/>
            <person name="Eusebio N."/>
            <person name="Adriana R."/>
            <person name="Vieira A."/>
            <person name="Brugerolle De Fraissinette N."/>
            <person name="Rezende De Castro R."/>
            <person name="Schneider M.P."/>
            <person name="Vasconcelos V."/>
            <person name="Leao P.N."/>
        </authorList>
    </citation>
    <scope>NUCLEOTIDE SEQUENCE</scope>
    <source>
        <strain evidence="8">LEGE 07310</strain>
    </source>
</reference>
<dbReference type="SUPFAM" id="SSF50182">
    <property type="entry name" value="Sm-like ribonucleoproteins"/>
    <property type="match status" value="1"/>
</dbReference>
<keyword evidence="4 6" id="KW-1133">Transmembrane helix</keyword>
<gene>
    <name evidence="8" type="ORF">IQ241_22340</name>
</gene>
<accession>A0A8J7AT57</accession>
<keyword evidence="3 6" id="KW-0812">Transmembrane</keyword>
<comment type="caution">
    <text evidence="8">The sequence shown here is derived from an EMBL/GenBank/DDBJ whole genome shotgun (WGS) entry which is preliminary data.</text>
</comment>
<organism evidence="8 9">
    <name type="scientific">Vasconcelosia minhoensis LEGE 07310</name>
    <dbReference type="NCBI Taxonomy" id="915328"/>
    <lineage>
        <taxon>Bacteria</taxon>
        <taxon>Bacillati</taxon>
        <taxon>Cyanobacteriota</taxon>
        <taxon>Cyanophyceae</taxon>
        <taxon>Nodosilineales</taxon>
        <taxon>Cymatolegaceae</taxon>
        <taxon>Vasconcelosia</taxon>
        <taxon>Vasconcelosia minhoensis</taxon>
    </lineage>
</organism>
<feature type="transmembrane region" description="Helical" evidence="6">
    <location>
        <begin position="56"/>
        <end position="74"/>
    </location>
</feature>
<keyword evidence="9" id="KW-1185">Reference proteome</keyword>
<dbReference type="InterPro" id="IPR006685">
    <property type="entry name" value="MscS_channel_2nd"/>
</dbReference>
<keyword evidence="2" id="KW-1003">Cell membrane</keyword>
<feature type="domain" description="Mechanosensitive ion channel MscS" evidence="7">
    <location>
        <begin position="98"/>
        <end position="172"/>
    </location>
</feature>
<evidence type="ECO:0000256" key="6">
    <source>
        <dbReference type="SAM" id="Phobius"/>
    </source>
</evidence>
<dbReference type="Gene3D" id="2.30.30.60">
    <property type="match status" value="1"/>
</dbReference>
<dbReference type="EMBL" id="JADEXG010000077">
    <property type="protein sequence ID" value="MBE9079995.1"/>
    <property type="molecule type" value="Genomic_DNA"/>
</dbReference>
<dbReference type="Gene3D" id="3.30.70.100">
    <property type="match status" value="1"/>
</dbReference>
<dbReference type="GO" id="GO:0005886">
    <property type="term" value="C:plasma membrane"/>
    <property type="evidence" value="ECO:0007669"/>
    <property type="project" value="UniProtKB-SubCell"/>
</dbReference>